<dbReference type="PANTHER" id="PTHR32243">
    <property type="entry name" value="MALTOSE TRANSPORT SYSTEM PERMEASE-RELATED"/>
    <property type="match status" value="1"/>
</dbReference>
<comment type="subcellular location">
    <subcellularLocation>
        <location evidence="1 9">Cell membrane</location>
        <topology evidence="1 9">Multi-pass membrane protein</topology>
    </subcellularLocation>
</comment>
<evidence type="ECO:0000256" key="7">
    <source>
        <dbReference type="ARBA" id="ARBA00022989"/>
    </source>
</evidence>
<keyword evidence="8 9" id="KW-0472">Membrane</keyword>
<keyword evidence="7 9" id="KW-1133">Transmembrane helix</keyword>
<organism evidence="11 12">
    <name type="scientific">Agathobacter rectalis</name>
    <dbReference type="NCBI Taxonomy" id="39491"/>
    <lineage>
        <taxon>Bacteria</taxon>
        <taxon>Bacillati</taxon>
        <taxon>Bacillota</taxon>
        <taxon>Clostridia</taxon>
        <taxon>Lachnospirales</taxon>
        <taxon>Lachnospiraceae</taxon>
        <taxon>Agathobacter</taxon>
    </lineage>
</organism>
<comment type="similarity">
    <text evidence="2">Belongs to the binding-protein-dependent transport system permease family. MalFG subfamily.</text>
</comment>
<proteinExistence type="inferred from homology"/>
<sequence length="295" mass="33134">MSSVAKAKKPMSAGRAKKVAKNSLVHIILGILAVVWLFPIFWIIMTSFRAESGAYTKYFFPHGLTFSNYTRLFTETTLLNFPRAFFNTLFISVISCIISTVFVLSVAYSMSRLRFKMRKPFMNLAMILGLFPAFMSMVAVYFILKAIGLTEGSMLRLSLILIYSAGAGTGFYIAKGFFDTVPKSLTEAAILDGCTQFQVFYKVILPLSKPIVVYTVLTAFLAPWLDFVFVRVIVGPNDKYWTVSLLLYNMLEKEFINGWFTRWAAAAVIVSIPISILFVIMQRFYVDGLTGAVKG</sequence>
<evidence type="ECO:0000313" key="11">
    <source>
        <dbReference type="EMBL" id="RGW87065.1"/>
    </source>
</evidence>
<evidence type="ECO:0000313" key="12">
    <source>
        <dbReference type="Proteomes" id="UP000283683"/>
    </source>
</evidence>
<feature type="transmembrane region" description="Helical" evidence="9">
    <location>
        <begin position="155"/>
        <end position="174"/>
    </location>
</feature>
<keyword evidence="4" id="KW-1003">Cell membrane</keyword>
<accession>A0A413DL88</accession>
<protein>
    <submittedName>
        <fullName evidence="11">ABC transporter permease subunit</fullName>
    </submittedName>
</protein>
<feature type="transmembrane region" description="Helical" evidence="9">
    <location>
        <begin position="24"/>
        <end position="45"/>
    </location>
</feature>
<dbReference type="Gene3D" id="1.10.3720.10">
    <property type="entry name" value="MetI-like"/>
    <property type="match status" value="1"/>
</dbReference>
<dbReference type="EMBL" id="QSAZ01000007">
    <property type="protein sequence ID" value="RGW87065.1"/>
    <property type="molecule type" value="Genomic_DNA"/>
</dbReference>
<dbReference type="PANTHER" id="PTHR32243:SF50">
    <property type="entry name" value="MALTOSE_MALTODEXTRIN TRANSPORT SYSTEM PERMEASE PROTEIN MALG"/>
    <property type="match status" value="1"/>
</dbReference>
<feature type="domain" description="ABC transmembrane type-1" evidence="10">
    <location>
        <begin position="85"/>
        <end position="281"/>
    </location>
</feature>
<dbReference type="AlphaFoldDB" id="A0A413DL88"/>
<evidence type="ECO:0000256" key="8">
    <source>
        <dbReference type="ARBA" id="ARBA00023136"/>
    </source>
</evidence>
<dbReference type="Pfam" id="PF00528">
    <property type="entry name" value="BPD_transp_1"/>
    <property type="match status" value="1"/>
</dbReference>
<feature type="transmembrane region" description="Helical" evidence="9">
    <location>
        <begin position="84"/>
        <end position="109"/>
    </location>
</feature>
<dbReference type="InterPro" id="IPR050901">
    <property type="entry name" value="BP-dep_ABC_trans_perm"/>
</dbReference>
<dbReference type="InterPro" id="IPR000515">
    <property type="entry name" value="MetI-like"/>
</dbReference>
<dbReference type="OMA" id="FISTWNN"/>
<evidence type="ECO:0000256" key="2">
    <source>
        <dbReference type="ARBA" id="ARBA00009047"/>
    </source>
</evidence>
<dbReference type="SUPFAM" id="SSF161098">
    <property type="entry name" value="MetI-like"/>
    <property type="match status" value="1"/>
</dbReference>
<dbReference type="GO" id="GO:0055085">
    <property type="term" value="P:transmembrane transport"/>
    <property type="evidence" value="ECO:0007669"/>
    <property type="project" value="InterPro"/>
</dbReference>
<evidence type="ECO:0000259" key="10">
    <source>
        <dbReference type="PROSITE" id="PS50928"/>
    </source>
</evidence>
<evidence type="ECO:0000256" key="6">
    <source>
        <dbReference type="ARBA" id="ARBA00022692"/>
    </source>
</evidence>
<evidence type="ECO:0000256" key="1">
    <source>
        <dbReference type="ARBA" id="ARBA00004651"/>
    </source>
</evidence>
<feature type="transmembrane region" description="Helical" evidence="9">
    <location>
        <begin position="121"/>
        <end position="143"/>
    </location>
</feature>
<keyword evidence="6 9" id="KW-0812">Transmembrane</keyword>
<evidence type="ECO:0000256" key="5">
    <source>
        <dbReference type="ARBA" id="ARBA00022597"/>
    </source>
</evidence>
<evidence type="ECO:0000256" key="3">
    <source>
        <dbReference type="ARBA" id="ARBA00022448"/>
    </source>
</evidence>
<gene>
    <name evidence="11" type="ORF">DWV45_08745</name>
</gene>
<dbReference type="GeneID" id="86987438"/>
<dbReference type="Proteomes" id="UP000283683">
    <property type="component" value="Unassembled WGS sequence"/>
</dbReference>
<dbReference type="InterPro" id="IPR035906">
    <property type="entry name" value="MetI-like_sf"/>
</dbReference>
<name>A0A413DL88_9FIRM</name>
<dbReference type="RefSeq" id="WP_012741451.1">
    <property type="nucleotide sequence ID" value="NZ_CP092643.1"/>
</dbReference>
<evidence type="ECO:0000256" key="9">
    <source>
        <dbReference type="RuleBase" id="RU363032"/>
    </source>
</evidence>
<keyword evidence="3 9" id="KW-0813">Transport</keyword>
<feature type="transmembrane region" description="Helical" evidence="9">
    <location>
        <begin position="260"/>
        <end position="280"/>
    </location>
</feature>
<dbReference type="GO" id="GO:0005886">
    <property type="term" value="C:plasma membrane"/>
    <property type="evidence" value="ECO:0007669"/>
    <property type="project" value="UniProtKB-SubCell"/>
</dbReference>
<feature type="transmembrane region" description="Helical" evidence="9">
    <location>
        <begin position="211"/>
        <end position="234"/>
    </location>
</feature>
<dbReference type="CDD" id="cd06261">
    <property type="entry name" value="TM_PBP2"/>
    <property type="match status" value="1"/>
</dbReference>
<keyword evidence="5" id="KW-0762">Sugar transport</keyword>
<dbReference type="PROSITE" id="PS50928">
    <property type="entry name" value="ABC_TM1"/>
    <property type="match status" value="1"/>
</dbReference>
<evidence type="ECO:0000256" key="4">
    <source>
        <dbReference type="ARBA" id="ARBA00022475"/>
    </source>
</evidence>
<comment type="caution">
    <text evidence="11">The sequence shown here is derived from an EMBL/GenBank/DDBJ whole genome shotgun (WGS) entry which is preliminary data.</text>
</comment>
<reference evidence="11 12" key="1">
    <citation type="submission" date="2018-08" db="EMBL/GenBank/DDBJ databases">
        <title>A genome reference for cultivated species of the human gut microbiota.</title>
        <authorList>
            <person name="Zou Y."/>
            <person name="Xue W."/>
            <person name="Luo G."/>
        </authorList>
    </citation>
    <scope>NUCLEOTIDE SEQUENCE [LARGE SCALE GENOMIC DNA]</scope>
    <source>
        <strain evidence="11 12">AF06-19</strain>
    </source>
</reference>